<dbReference type="AlphaFoldDB" id="A0A7W8A4Y7"/>
<protein>
    <recommendedName>
        <fullName evidence="5">Lipoprotein</fullName>
    </recommendedName>
</protein>
<name>A0A7W8A4Y7_9ACTN</name>
<dbReference type="Proteomes" id="UP000568380">
    <property type="component" value="Unassembled WGS sequence"/>
</dbReference>
<keyword evidence="2" id="KW-0732">Signal</keyword>
<feature type="compositionally biased region" description="Low complexity" evidence="1">
    <location>
        <begin position="27"/>
        <end position="46"/>
    </location>
</feature>
<accession>A0A7W8A4Y7</accession>
<keyword evidence="4" id="KW-1185">Reference proteome</keyword>
<feature type="region of interest" description="Disordered" evidence="1">
    <location>
        <begin position="127"/>
        <end position="149"/>
    </location>
</feature>
<dbReference type="PROSITE" id="PS51257">
    <property type="entry name" value="PROKAR_LIPOPROTEIN"/>
    <property type="match status" value="1"/>
</dbReference>
<organism evidence="3 4">
    <name type="scientific">Nonomuraea endophytica</name>
    <dbReference type="NCBI Taxonomy" id="714136"/>
    <lineage>
        <taxon>Bacteria</taxon>
        <taxon>Bacillati</taxon>
        <taxon>Actinomycetota</taxon>
        <taxon>Actinomycetes</taxon>
        <taxon>Streptosporangiales</taxon>
        <taxon>Streptosporangiaceae</taxon>
        <taxon>Nonomuraea</taxon>
    </lineage>
</organism>
<feature type="signal peptide" evidence="2">
    <location>
        <begin position="1"/>
        <end position="24"/>
    </location>
</feature>
<feature type="chain" id="PRO_5039109789" description="Lipoprotein" evidence="2">
    <location>
        <begin position="25"/>
        <end position="172"/>
    </location>
</feature>
<dbReference type="RefSeq" id="WP_184965422.1">
    <property type="nucleotide sequence ID" value="NZ_JACHIN010000007.1"/>
</dbReference>
<comment type="caution">
    <text evidence="3">The sequence shown here is derived from an EMBL/GenBank/DDBJ whole genome shotgun (WGS) entry which is preliminary data.</text>
</comment>
<proteinExistence type="predicted"/>
<sequence>MTRILIAIGALAVIAGCGSQPTTAGVASVANAQPSASASASSTTTADPQEQARKFTQCMRDNGVDMPDPDPDGKMGGLKLDAKDVNQEAFKKAAEACKQYRPFRDRADLKPEDLERLRGYAACMRENGVDMPDPDPNGGFGGKRPALNADDPAFKKAVEACRAKFPQLGGRK</sequence>
<dbReference type="EMBL" id="JACHIN010000007">
    <property type="protein sequence ID" value="MBB5079604.1"/>
    <property type="molecule type" value="Genomic_DNA"/>
</dbReference>
<reference evidence="3 4" key="1">
    <citation type="submission" date="2020-08" db="EMBL/GenBank/DDBJ databases">
        <title>Genomic Encyclopedia of Type Strains, Phase IV (KMG-IV): sequencing the most valuable type-strain genomes for metagenomic binning, comparative biology and taxonomic classification.</title>
        <authorList>
            <person name="Goeker M."/>
        </authorList>
    </citation>
    <scope>NUCLEOTIDE SEQUENCE [LARGE SCALE GENOMIC DNA]</scope>
    <source>
        <strain evidence="3 4">DSM 45385</strain>
    </source>
</reference>
<evidence type="ECO:0000256" key="2">
    <source>
        <dbReference type="SAM" id="SignalP"/>
    </source>
</evidence>
<evidence type="ECO:0000256" key="1">
    <source>
        <dbReference type="SAM" id="MobiDB-lite"/>
    </source>
</evidence>
<evidence type="ECO:0000313" key="4">
    <source>
        <dbReference type="Proteomes" id="UP000568380"/>
    </source>
</evidence>
<evidence type="ECO:0000313" key="3">
    <source>
        <dbReference type="EMBL" id="MBB5079604.1"/>
    </source>
</evidence>
<evidence type="ECO:0008006" key="5">
    <source>
        <dbReference type="Google" id="ProtNLM"/>
    </source>
</evidence>
<gene>
    <name evidence="3" type="ORF">HNR40_005090</name>
</gene>
<feature type="region of interest" description="Disordered" evidence="1">
    <location>
        <begin position="23"/>
        <end position="79"/>
    </location>
</feature>